<dbReference type="GO" id="GO:0003677">
    <property type="term" value="F:DNA binding"/>
    <property type="evidence" value="ECO:0007669"/>
    <property type="project" value="InterPro"/>
</dbReference>
<dbReference type="RefSeq" id="WP_013779923.1">
    <property type="nucleotide sequence ID" value="NC_015520.1"/>
</dbReference>
<dbReference type="STRING" id="697281.Mahau_0273"/>
<dbReference type="Pfam" id="PF02583">
    <property type="entry name" value="Trns_repr_metal"/>
    <property type="match status" value="1"/>
</dbReference>
<dbReference type="InterPro" id="IPR003735">
    <property type="entry name" value="Metal_Tscrpt_repr"/>
</dbReference>
<dbReference type="Proteomes" id="UP000008457">
    <property type="component" value="Chromosome"/>
</dbReference>
<name>F3ZX41_MAHA5</name>
<dbReference type="GO" id="GO:0045892">
    <property type="term" value="P:negative regulation of DNA-templated transcription"/>
    <property type="evidence" value="ECO:0007669"/>
    <property type="project" value="UniProtKB-ARBA"/>
</dbReference>
<dbReference type="eggNOG" id="COG1937">
    <property type="taxonomic scope" value="Bacteria"/>
</dbReference>
<dbReference type="InterPro" id="IPR038390">
    <property type="entry name" value="Metal_Tscrpt_repr_sf"/>
</dbReference>
<sequence length="88" mass="9696">MATDSRQDMLNRLKTIKGHIGGIERMIEEGKECQEVLLQIAAVKASLEKVGYSLLEEHAVQCLVKDNDGKVDAGEVAELINTILKFAK</sequence>
<dbReference type="KEGG" id="mas:Mahau_0273"/>
<dbReference type="CDD" id="cd10148">
    <property type="entry name" value="CsoR-like_DUF156"/>
    <property type="match status" value="1"/>
</dbReference>
<accession>F3ZX41</accession>
<protein>
    <submittedName>
        <fullName evidence="1">Uncharacterized protein</fullName>
    </submittedName>
</protein>
<proteinExistence type="predicted"/>
<dbReference type="AlphaFoldDB" id="F3ZX41"/>
<keyword evidence="2" id="KW-1185">Reference proteome</keyword>
<reference evidence="1 2" key="2">
    <citation type="journal article" date="2011" name="Stand. Genomic Sci.">
        <title>Complete genome sequence of Mahella australiensis type strain (50-1 BON).</title>
        <authorList>
            <person name="Sikorski J."/>
            <person name="Teshima H."/>
            <person name="Nolan M."/>
            <person name="Lucas S."/>
            <person name="Hammon N."/>
            <person name="Deshpande S."/>
            <person name="Cheng J.F."/>
            <person name="Pitluck S."/>
            <person name="Liolios K."/>
            <person name="Pagani I."/>
            <person name="Ivanova N."/>
            <person name="Huntemann M."/>
            <person name="Mavromatis K."/>
            <person name="Ovchinikova G."/>
            <person name="Pati A."/>
            <person name="Tapia R."/>
            <person name="Han C."/>
            <person name="Goodwin L."/>
            <person name="Chen A."/>
            <person name="Palaniappan K."/>
            <person name="Land M."/>
            <person name="Hauser L."/>
            <person name="Ngatchou-Djao O.D."/>
            <person name="Rohde M."/>
            <person name="Pukall R."/>
            <person name="Spring S."/>
            <person name="Abt B."/>
            <person name="Goker M."/>
            <person name="Detter J.C."/>
            <person name="Woyke T."/>
            <person name="Bristow J."/>
            <person name="Markowitz V."/>
            <person name="Hugenholtz P."/>
            <person name="Eisen J.A."/>
            <person name="Kyrpides N.C."/>
            <person name="Klenk H.P."/>
            <person name="Lapidus A."/>
        </authorList>
    </citation>
    <scope>NUCLEOTIDE SEQUENCE [LARGE SCALE GENOMIC DNA]</scope>
    <source>
        <strain evidence="2">DSM 15567 / CIP 107919 / 50-1 BON</strain>
    </source>
</reference>
<dbReference type="GO" id="GO:0046872">
    <property type="term" value="F:metal ion binding"/>
    <property type="evidence" value="ECO:0007669"/>
    <property type="project" value="InterPro"/>
</dbReference>
<evidence type="ECO:0000313" key="2">
    <source>
        <dbReference type="Proteomes" id="UP000008457"/>
    </source>
</evidence>
<dbReference type="PANTHER" id="PTHR33677">
    <property type="entry name" value="TRANSCRIPTIONAL REPRESSOR FRMR-RELATED"/>
    <property type="match status" value="1"/>
</dbReference>
<gene>
    <name evidence="1" type="ordered locus">Mahau_0273</name>
</gene>
<dbReference type="HOGENOM" id="CLU_130332_1_1_9"/>
<organism evidence="1 2">
    <name type="scientific">Mahella australiensis (strain DSM 15567 / CIP 107919 / 50-1 BON)</name>
    <dbReference type="NCBI Taxonomy" id="697281"/>
    <lineage>
        <taxon>Bacteria</taxon>
        <taxon>Bacillati</taxon>
        <taxon>Bacillota</taxon>
        <taxon>Clostridia</taxon>
        <taxon>Thermoanaerobacterales</taxon>
        <taxon>Thermoanaerobacterales Family IV. Incertae Sedis</taxon>
        <taxon>Mahella</taxon>
    </lineage>
</organism>
<dbReference type="PANTHER" id="PTHR33677:SF5">
    <property type="entry name" value="TRANSCRIPTIONAL REPRESSOR FRMR"/>
    <property type="match status" value="1"/>
</dbReference>
<reference evidence="2" key="1">
    <citation type="submission" date="2010-11" db="EMBL/GenBank/DDBJ databases">
        <title>The complete genome of Mahella australiensis DSM 15567.</title>
        <authorList>
            <consortium name="US DOE Joint Genome Institute (JGI-PGF)"/>
            <person name="Lucas S."/>
            <person name="Copeland A."/>
            <person name="Lapidus A."/>
            <person name="Bruce D."/>
            <person name="Goodwin L."/>
            <person name="Pitluck S."/>
            <person name="Kyrpides N."/>
            <person name="Mavromatis K."/>
            <person name="Pagani I."/>
            <person name="Ivanova N."/>
            <person name="Teshima H."/>
            <person name="Brettin T."/>
            <person name="Detter J.C."/>
            <person name="Han C."/>
            <person name="Tapia R."/>
            <person name="Land M."/>
            <person name="Hauser L."/>
            <person name="Markowitz V."/>
            <person name="Cheng J.-F."/>
            <person name="Hugenholtz P."/>
            <person name="Woyke T."/>
            <person name="Wu D."/>
            <person name="Spring S."/>
            <person name="Pukall R."/>
            <person name="Steenblock K."/>
            <person name="Schneider S."/>
            <person name="Klenk H.-P."/>
            <person name="Eisen J.A."/>
        </authorList>
    </citation>
    <scope>NUCLEOTIDE SEQUENCE [LARGE SCALE GENOMIC DNA]</scope>
    <source>
        <strain evidence="2">DSM 15567 / CIP 107919 / 50-1 BON</strain>
    </source>
</reference>
<evidence type="ECO:0000313" key="1">
    <source>
        <dbReference type="EMBL" id="AEE95490.1"/>
    </source>
</evidence>
<dbReference type="Gene3D" id="1.20.58.1000">
    <property type="entry name" value="Metal-sensitive repressor, helix protomer"/>
    <property type="match status" value="1"/>
</dbReference>
<dbReference type="EMBL" id="CP002360">
    <property type="protein sequence ID" value="AEE95490.1"/>
    <property type="molecule type" value="Genomic_DNA"/>
</dbReference>